<proteinExistence type="predicted"/>
<gene>
    <name evidence="2" type="ORF">Tcan_10220</name>
</gene>
<dbReference type="InterPro" id="IPR013087">
    <property type="entry name" value="Znf_C2H2_type"/>
</dbReference>
<comment type="caution">
    <text evidence="2">The sequence shown here is derived from an EMBL/GenBank/DDBJ whole genome shotgun (WGS) entry which is preliminary data.</text>
</comment>
<keyword evidence="3" id="KW-1185">Reference proteome</keyword>
<organism evidence="2 3">
    <name type="scientific">Toxocara canis</name>
    <name type="common">Canine roundworm</name>
    <dbReference type="NCBI Taxonomy" id="6265"/>
    <lineage>
        <taxon>Eukaryota</taxon>
        <taxon>Metazoa</taxon>
        <taxon>Ecdysozoa</taxon>
        <taxon>Nematoda</taxon>
        <taxon>Chromadorea</taxon>
        <taxon>Rhabditida</taxon>
        <taxon>Spirurina</taxon>
        <taxon>Ascaridomorpha</taxon>
        <taxon>Ascaridoidea</taxon>
        <taxon>Toxocaridae</taxon>
        <taxon>Toxocara</taxon>
    </lineage>
</organism>
<dbReference type="AlphaFoldDB" id="A0A0B2UNL6"/>
<evidence type="ECO:0000313" key="2">
    <source>
        <dbReference type="EMBL" id="KHN70667.1"/>
    </source>
</evidence>
<dbReference type="Proteomes" id="UP000031036">
    <property type="component" value="Unassembled WGS sequence"/>
</dbReference>
<sequence>MNLYQSGMPDTMICGCCRFVTSDFEQFREHRKAPCISVPKTDVKLAIAGMKSHNASAVTSANGNIASIRMRSCVAGKKERNWQCSMCQEACDDAAALIEHALDRHNIRLTKVIE</sequence>
<name>A0A0B2UNL6_TOXCA</name>
<dbReference type="OrthoDB" id="6730379at2759"/>
<dbReference type="PROSITE" id="PS00028">
    <property type="entry name" value="ZINC_FINGER_C2H2_1"/>
    <property type="match status" value="1"/>
</dbReference>
<feature type="domain" description="C2H2-type" evidence="1">
    <location>
        <begin position="84"/>
        <end position="105"/>
    </location>
</feature>
<reference evidence="2 3" key="1">
    <citation type="submission" date="2014-11" db="EMBL/GenBank/DDBJ databases">
        <title>Genetic blueprint of the zoonotic pathogen Toxocara canis.</title>
        <authorList>
            <person name="Zhu X.-Q."/>
            <person name="Korhonen P.K."/>
            <person name="Cai H."/>
            <person name="Young N.D."/>
            <person name="Nejsum P."/>
            <person name="von Samson-Himmelstjerna G."/>
            <person name="Boag P.R."/>
            <person name="Tan P."/>
            <person name="Li Q."/>
            <person name="Min J."/>
            <person name="Yang Y."/>
            <person name="Wang X."/>
            <person name="Fang X."/>
            <person name="Hall R.S."/>
            <person name="Hofmann A."/>
            <person name="Sternberg P.W."/>
            <person name="Jex A.R."/>
            <person name="Gasser R.B."/>
        </authorList>
    </citation>
    <scope>NUCLEOTIDE SEQUENCE [LARGE SCALE GENOMIC DNA]</scope>
    <source>
        <strain evidence="2">PN_DK_2014</strain>
    </source>
</reference>
<accession>A0A0B2UNL6</accession>
<evidence type="ECO:0000259" key="1">
    <source>
        <dbReference type="PROSITE" id="PS00028"/>
    </source>
</evidence>
<dbReference type="STRING" id="6265.A0A0B2UNL6"/>
<evidence type="ECO:0000313" key="3">
    <source>
        <dbReference type="Proteomes" id="UP000031036"/>
    </source>
</evidence>
<protein>
    <recommendedName>
        <fullName evidence="1">C2H2-type domain-containing protein</fullName>
    </recommendedName>
</protein>
<dbReference type="EMBL" id="JPKZ01022854">
    <property type="protein sequence ID" value="KHN70667.1"/>
    <property type="molecule type" value="Genomic_DNA"/>
</dbReference>